<organism evidence="1 2">
    <name type="scientific">Chryseosolibacter indicus</name>
    <dbReference type="NCBI Taxonomy" id="2782351"/>
    <lineage>
        <taxon>Bacteria</taxon>
        <taxon>Pseudomonadati</taxon>
        <taxon>Bacteroidota</taxon>
        <taxon>Cytophagia</taxon>
        <taxon>Cytophagales</taxon>
        <taxon>Chryseotaleaceae</taxon>
        <taxon>Chryseosolibacter</taxon>
    </lineage>
</organism>
<accession>A0ABS5VTL4</accession>
<keyword evidence="2" id="KW-1185">Reference proteome</keyword>
<comment type="caution">
    <text evidence="1">The sequence shown here is derived from an EMBL/GenBank/DDBJ whole genome shotgun (WGS) entry which is preliminary data.</text>
</comment>
<evidence type="ECO:0000313" key="2">
    <source>
        <dbReference type="Proteomes" id="UP000772618"/>
    </source>
</evidence>
<dbReference type="RefSeq" id="WP_254154703.1">
    <property type="nucleotide sequence ID" value="NZ_JAHESD010000038.1"/>
</dbReference>
<protein>
    <submittedName>
        <fullName evidence="1">HPF/RaiA family ribosome-associated protein</fullName>
    </submittedName>
</protein>
<dbReference type="EMBL" id="JAHESD010000038">
    <property type="protein sequence ID" value="MBT1704747.1"/>
    <property type="molecule type" value="Genomic_DNA"/>
</dbReference>
<dbReference type="InterPro" id="IPR036567">
    <property type="entry name" value="RHF-like"/>
</dbReference>
<sequence>MNIKTQTPGFIATDELLNYINDHVSKLSIVSDRIIEAQVCLKVEKSDTRENKFCEVKLVIPGNDLFASAHKQSFEEAVTTSVNALRQQVVKWKESQNAKTQRGVTIKG</sequence>
<evidence type="ECO:0000313" key="1">
    <source>
        <dbReference type="EMBL" id="MBT1704747.1"/>
    </source>
</evidence>
<dbReference type="Gene3D" id="3.30.160.100">
    <property type="entry name" value="Ribosome hibernation promotion factor-like"/>
    <property type="match status" value="1"/>
</dbReference>
<reference evidence="1 2" key="1">
    <citation type="submission" date="2021-05" db="EMBL/GenBank/DDBJ databases">
        <title>A Polyphasic approach of four new species of the genus Ohtaekwangia: Ohtaekwangia histidinii sp. nov., Ohtaekwangia cretensis sp. nov., Ohtaekwangia indiensis sp. nov., Ohtaekwangia reichenbachii sp. nov. from diverse environment.</title>
        <authorList>
            <person name="Octaviana S."/>
        </authorList>
    </citation>
    <scope>NUCLEOTIDE SEQUENCE [LARGE SCALE GENOMIC DNA]</scope>
    <source>
        <strain evidence="1 2">PWU20</strain>
    </source>
</reference>
<gene>
    <name evidence="1" type="ORF">KK060_15740</name>
</gene>
<dbReference type="InterPro" id="IPR003489">
    <property type="entry name" value="RHF/RaiA"/>
</dbReference>
<dbReference type="Proteomes" id="UP000772618">
    <property type="component" value="Unassembled WGS sequence"/>
</dbReference>
<proteinExistence type="predicted"/>
<dbReference type="Pfam" id="PF02482">
    <property type="entry name" value="Ribosomal_S30AE"/>
    <property type="match status" value="1"/>
</dbReference>
<name>A0ABS5VTL4_9BACT</name>
<dbReference type="SUPFAM" id="SSF69754">
    <property type="entry name" value="Ribosome binding protein Y (YfiA homologue)"/>
    <property type="match status" value="1"/>
</dbReference>